<evidence type="ECO:0000313" key="1">
    <source>
        <dbReference type="EMBL" id="ANA43998.1"/>
    </source>
</evidence>
<name>A0ABN4NY81_BORHE</name>
<evidence type="ECO:0000313" key="2">
    <source>
        <dbReference type="Proteomes" id="UP000078430"/>
    </source>
</evidence>
<geneLocation type="plasmid" evidence="1 2">
    <name>lpG27</name>
</geneLocation>
<accession>A0ABN4NY81</accession>
<dbReference type="EMBL" id="CP015334">
    <property type="protein sequence ID" value="ANA43998.1"/>
    <property type="molecule type" value="Genomic_DNA"/>
</dbReference>
<dbReference type="Proteomes" id="UP000078430">
    <property type="component" value="Plasmid lpG27"/>
</dbReference>
<organism evidence="1 2">
    <name type="scientific">Borrelia hermsii HS1</name>
    <dbReference type="NCBI Taxonomy" id="1867252"/>
    <lineage>
        <taxon>Bacteria</taxon>
        <taxon>Pseudomonadati</taxon>
        <taxon>Spirochaetota</taxon>
        <taxon>Spirochaetia</taxon>
        <taxon>Spirochaetales</taxon>
        <taxon>Borreliaceae</taxon>
        <taxon>Borrelia</taxon>
    </lineage>
</organism>
<protein>
    <recommendedName>
        <fullName evidence="3">Cytosolic protein</fullName>
    </recommendedName>
</protein>
<reference evidence="1 2" key="1">
    <citation type="journal article" date="2016" name="Genome Announc.">
        <title>Chromosome and Plasmids of the Tick-Borne Relapsing Fever Agent Borrelia hermsii.</title>
        <authorList>
            <person name="Barbour A.G."/>
        </authorList>
    </citation>
    <scope>NUCLEOTIDE SEQUENCE [LARGE SCALE GENOMIC DNA]</scope>
    <source>
        <strain evidence="1 2">HS1</strain>
    </source>
</reference>
<keyword evidence="1" id="KW-0614">Plasmid</keyword>
<sequence>MFMRKMRRIKRRQLNLAISDDDFEDIKRRLQTDNVKIQFGVGNMEQAKTYIGKLGEPIVVEDRGVFAICDGKSSENRKYYPMSKGMPPVLDDTLDAYIEDLIERCLDNTYPGFLTCEFAQEGSHLNRSKLIEAFEATKKFCLPDGRSLPEGCFVREKFGIYSAPNLSGRFLRHHDRNGSYDSVRSIGDTQSDSFARHDHYINRDNIDFDGRLIRGFSRLYKSGDWSGGTYKFVYDLVLGDYISKYNFPNWTEYTGDSETRPKNLTYLSFYRYDW</sequence>
<keyword evidence="2" id="KW-1185">Reference proteome</keyword>
<evidence type="ECO:0008006" key="3">
    <source>
        <dbReference type="Google" id="ProtNLM"/>
    </source>
</evidence>
<gene>
    <name evidence="1" type="ORF">AXX13_G10</name>
</gene>
<proteinExistence type="predicted"/>
<dbReference type="SUPFAM" id="SSF88874">
    <property type="entry name" value="Receptor-binding domain of short tail fibre protein gp12"/>
    <property type="match status" value="1"/>
</dbReference>